<protein>
    <submittedName>
        <fullName evidence="4">Formyltetrahydrofolate deformylase</fullName>
    </submittedName>
</protein>
<evidence type="ECO:0000313" key="4">
    <source>
        <dbReference type="EMBL" id="RML97122.1"/>
    </source>
</evidence>
<keyword evidence="1" id="KW-0554">One-carbon metabolism</keyword>
<accession>A0A3M3A9F9</accession>
<dbReference type="Gene3D" id="3.40.50.170">
    <property type="entry name" value="Formyl transferase, N-terminal domain"/>
    <property type="match status" value="1"/>
</dbReference>
<dbReference type="GO" id="GO:0006189">
    <property type="term" value="P:'de novo' IMP biosynthetic process"/>
    <property type="evidence" value="ECO:0007669"/>
    <property type="project" value="InterPro"/>
</dbReference>
<reference evidence="4 5" key="1">
    <citation type="submission" date="2018-08" db="EMBL/GenBank/DDBJ databases">
        <title>Recombination of ecologically and evolutionarily significant loci maintains genetic cohesion in the Pseudomonas syringae species complex.</title>
        <authorList>
            <person name="Dillon M."/>
            <person name="Thakur S."/>
            <person name="Almeida R.N.D."/>
            <person name="Weir B.S."/>
            <person name="Guttman D.S."/>
        </authorList>
    </citation>
    <scope>NUCLEOTIDE SEQUENCE [LARGE SCALE GENOMIC DNA]</scope>
    <source>
        <strain evidence="4 5">88_10</strain>
    </source>
</reference>
<dbReference type="AlphaFoldDB" id="A0A3M3A9F9"/>
<keyword evidence="2" id="KW-0378">Hydrolase</keyword>
<dbReference type="Pfam" id="PF00551">
    <property type="entry name" value="Formyl_trans_N"/>
    <property type="match status" value="1"/>
</dbReference>
<comment type="caution">
    <text evidence="4">The sequence shown here is derived from an EMBL/GenBank/DDBJ whole genome shotgun (WGS) entry which is preliminary data.</text>
</comment>
<dbReference type="Proteomes" id="UP000282378">
    <property type="component" value="Unassembled WGS sequence"/>
</dbReference>
<evidence type="ECO:0000259" key="3">
    <source>
        <dbReference type="Pfam" id="PF00551"/>
    </source>
</evidence>
<evidence type="ECO:0000313" key="5">
    <source>
        <dbReference type="Proteomes" id="UP000282378"/>
    </source>
</evidence>
<dbReference type="SUPFAM" id="SSF53328">
    <property type="entry name" value="Formyltransferase"/>
    <property type="match status" value="1"/>
</dbReference>
<evidence type="ECO:0000256" key="1">
    <source>
        <dbReference type="ARBA" id="ARBA00022563"/>
    </source>
</evidence>
<feature type="domain" description="Formyl transferase N-terminal" evidence="3">
    <location>
        <begin position="1"/>
        <end position="67"/>
    </location>
</feature>
<dbReference type="PANTHER" id="PTHR42706">
    <property type="entry name" value="FORMYLTETRAHYDROFOLATE DEFORMYLASE"/>
    <property type="match status" value="1"/>
</dbReference>
<organism evidence="4 5">
    <name type="scientific">Pseudomonas syringae pv. maculicola</name>
    <dbReference type="NCBI Taxonomy" id="59511"/>
    <lineage>
        <taxon>Bacteria</taxon>
        <taxon>Pseudomonadati</taxon>
        <taxon>Pseudomonadota</taxon>
        <taxon>Gammaproteobacteria</taxon>
        <taxon>Pseudomonadales</taxon>
        <taxon>Pseudomonadaceae</taxon>
        <taxon>Pseudomonas</taxon>
    </lineage>
</organism>
<name>A0A3M3A9F9_PSEYM</name>
<gene>
    <name evidence="4" type="ORF">APX70_00033</name>
</gene>
<dbReference type="PRINTS" id="PR01575">
    <property type="entry name" value="FFH4HYDRLASE"/>
</dbReference>
<dbReference type="InterPro" id="IPR004810">
    <property type="entry name" value="PurU"/>
</dbReference>
<feature type="non-terminal residue" evidence="4">
    <location>
        <position position="1"/>
    </location>
</feature>
<dbReference type="InterPro" id="IPR036477">
    <property type="entry name" value="Formyl_transf_N_sf"/>
</dbReference>
<proteinExistence type="predicted"/>
<dbReference type="InterPro" id="IPR002376">
    <property type="entry name" value="Formyl_transf_N"/>
</dbReference>
<evidence type="ECO:0000256" key="2">
    <source>
        <dbReference type="ARBA" id="ARBA00022801"/>
    </source>
</evidence>
<sequence length="88" mass="9909">PSFVGAKPYHQASLRGVKLIGATCHYVTEELDAGPIIEQDVVRVSHRDSIENMVRFGRDVEKMVLARGLRAHLEDRVLVHDNKTVVFD</sequence>
<dbReference type="GO" id="GO:0008864">
    <property type="term" value="F:formyltetrahydrofolate deformylase activity"/>
    <property type="evidence" value="ECO:0007669"/>
    <property type="project" value="InterPro"/>
</dbReference>
<dbReference type="PANTHER" id="PTHR42706:SF1">
    <property type="entry name" value="FORMYLTETRAHYDROFOLATE DEFORMYLASE 2, MITOCHONDRIAL"/>
    <property type="match status" value="1"/>
</dbReference>
<dbReference type="GO" id="GO:0006730">
    <property type="term" value="P:one-carbon metabolic process"/>
    <property type="evidence" value="ECO:0007669"/>
    <property type="project" value="UniProtKB-KW"/>
</dbReference>
<dbReference type="EMBL" id="RBNL01000776">
    <property type="protein sequence ID" value="RML97122.1"/>
    <property type="molecule type" value="Genomic_DNA"/>
</dbReference>